<dbReference type="HOGENOM" id="CLU_014001_1_2_1"/>
<dbReference type="PANTHER" id="PTHR45824:SF29">
    <property type="entry name" value="GH16843P"/>
    <property type="match status" value="1"/>
</dbReference>
<dbReference type="SMART" id="SM01100">
    <property type="entry name" value="CRAL_TRIO_N"/>
    <property type="match status" value="1"/>
</dbReference>
<dbReference type="GO" id="GO:0008526">
    <property type="term" value="F:phosphatidylinositol transfer activity"/>
    <property type="evidence" value="ECO:0007669"/>
    <property type="project" value="TreeGrafter"/>
</dbReference>
<dbReference type="KEGG" id="ztr:MYCGRDRAFT_108350"/>
<dbReference type="SUPFAM" id="SSF46938">
    <property type="entry name" value="CRAL/TRIO N-terminal domain"/>
    <property type="match status" value="1"/>
</dbReference>
<dbReference type="Proteomes" id="UP000008062">
    <property type="component" value="Chromosome 2"/>
</dbReference>
<dbReference type="PROSITE" id="PS50191">
    <property type="entry name" value="CRAL_TRIO"/>
    <property type="match status" value="1"/>
</dbReference>
<dbReference type="SMART" id="SM00516">
    <property type="entry name" value="SEC14"/>
    <property type="match status" value="1"/>
</dbReference>
<dbReference type="SUPFAM" id="SSF52087">
    <property type="entry name" value="CRAL/TRIO domain"/>
    <property type="match status" value="1"/>
</dbReference>
<dbReference type="AlphaFoldDB" id="F9X4T2"/>
<dbReference type="InParanoid" id="F9X4T2"/>
<proteinExistence type="predicted"/>
<dbReference type="OMA" id="DIHARPC"/>
<accession>F9X4T2</accession>
<dbReference type="GeneID" id="13400286"/>
<dbReference type="FunCoup" id="F9X4T2">
    <property type="interactions" value="137"/>
</dbReference>
<feature type="domain" description="CRAL-TRIO" evidence="2">
    <location>
        <begin position="191"/>
        <end position="331"/>
    </location>
</feature>
<dbReference type="InterPro" id="IPR052578">
    <property type="entry name" value="PI_Transfer_CRAL-TRIO"/>
</dbReference>
<feature type="region of interest" description="Disordered" evidence="1">
    <location>
        <begin position="1"/>
        <end position="101"/>
    </location>
</feature>
<name>F9X4T2_ZYMTI</name>
<organism evidence="3 4">
    <name type="scientific">Zymoseptoria tritici (strain CBS 115943 / IPO323)</name>
    <name type="common">Speckled leaf blotch fungus</name>
    <name type="synonym">Septoria tritici</name>
    <dbReference type="NCBI Taxonomy" id="336722"/>
    <lineage>
        <taxon>Eukaryota</taxon>
        <taxon>Fungi</taxon>
        <taxon>Dikarya</taxon>
        <taxon>Ascomycota</taxon>
        <taxon>Pezizomycotina</taxon>
        <taxon>Dothideomycetes</taxon>
        <taxon>Dothideomycetidae</taxon>
        <taxon>Mycosphaerellales</taxon>
        <taxon>Mycosphaerellaceae</taxon>
        <taxon>Zymoseptoria</taxon>
    </lineage>
</organism>
<dbReference type="EMBL" id="CM001197">
    <property type="protein sequence ID" value="EGP90169.1"/>
    <property type="molecule type" value="Genomic_DNA"/>
</dbReference>
<keyword evidence="4" id="KW-1185">Reference proteome</keyword>
<dbReference type="CDD" id="cd00170">
    <property type="entry name" value="SEC14"/>
    <property type="match status" value="1"/>
</dbReference>
<evidence type="ECO:0000256" key="1">
    <source>
        <dbReference type="SAM" id="MobiDB-lite"/>
    </source>
</evidence>
<dbReference type="eggNOG" id="KOG1470">
    <property type="taxonomic scope" value="Eukaryota"/>
</dbReference>
<dbReference type="RefSeq" id="XP_003855193.1">
    <property type="nucleotide sequence ID" value="XM_003855145.1"/>
</dbReference>
<dbReference type="PANTHER" id="PTHR45824">
    <property type="entry name" value="GH16843P"/>
    <property type="match status" value="1"/>
</dbReference>
<feature type="compositionally biased region" description="Low complexity" evidence="1">
    <location>
        <begin position="1"/>
        <end position="14"/>
    </location>
</feature>
<gene>
    <name evidence="3" type="ORF">MYCGRDRAFT_108350</name>
</gene>
<dbReference type="InterPro" id="IPR036273">
    <property type="entry name" value="CRAL/TRIO_N_dom_sf"/>
</dbReference>
<evidence type="ECO:0000313" key="3">
    <source>
        <dbReference type="EMBL" id="EGP90169.1"/>
    </source>
</evidence>
<dbReference type="OrthoDB" id="75724at2759"/>
<reference evidence="3 4" key="1">
    <citation type="journal article" date="2011" name="PLoS Genet.">
        <title>Finished genome of the fungal wheat pathogen Mycosphaerella graminicola reveals dispensome structure, chromosome plasticity, and stealth pathogenesis.</title>
        <authorList>
            <person name="Goodwin S.B."/>
            <person name="Ben M'barek S."/>
            <person name="Dhillon B."/>
            <person name="Wittenberg A.H.J."/>
            <person name="Crane C.F."/>
            <person name="Hane J.K."/>
            <person name="Foster A.J."/>
            <person name="Van der Lee T.A.J."/>
            <person name="Grimwood J."/>
            <person name="Aerts A."/>
            <person name="Antoniw J."/>
            <person name="Bailey A."/>
            <person name="Bluhm B."/>
            <person name="Bowler J."/>
            <person name="Bristow J."/>
            <person name="van der Burgt A."/>
            <person name="Canto-Canche B."/>
            <person name="Churchill A.C.L."/>
            <person name="Conde-Ferraez L."/>
            <person name="Cools H.J."/>
            <person name="Coutinho P.M."/>
            <person name="Csukai M."/>
            <person name="Dehal P."/>
            <person name="De Wit P."/>
            <person name="Donzelli B."/>
            <person name="van de Geest H.C."/>
            <person name="van Ham R.C.H.J."/>
            <person name="Hammond-Kosack K.E."/>
            <person name="Henrissat B."/>
            <person name="Kilian A."/>
            <person name="Kobayashi A.K."/>
            <person name="Koopmann E."/>
            <person name="Kourmpetis Y."/>
            <person name="Kuzniar A."/>
            <person name="Lindquist E."/>
            <person name="Lombard V."/>
            <person name="Maliepaard C."/>
            <person name="Martins N."/>
            <person name="Mehrabi R."/>
            <person name="Nap J.P.H."/>
            <person name="Ponomarenko A."/>
            <person name="Rudd J.J."/>
            <person name="Salamov A."/>
            <person name="Schmutz J."/>
            <person name="Schouten H.J."/>
            <person name="Shapiro H."/>
            <person name="Stergiopoulos I."/>
            <person name="Torriani S.F.F."/>
            <person name="Tu H."/>
            <person name="de Vries R.P."/>
            <person name="Waalwijk C."/>
            <person name="Ware S.B."/>
            <person name="Wiebenga A."/>
            <person name="Zwiers L.-H."/>
            <person name="Oliver R.P."/>
            <person name="Grigoriev I.V."/>
            <person name="Kema G.H.J."/>
        </authorList>
    </citation>
    <scope>NUCLEOTIDE SEQUENCE [LARGE SCALE GENOMIC DNA]</scope>
    <source>
        <strain evidence="4">CBS 115943 / IPO323</strain>
    </source>
</reference>
<dbReference type="Pfam" id="PF00650">
    <property type="entry name" value="CRAL_TRIO"/>
    <property type="match status" value="1"/>
</dbReference>
<evidence type="ECO:0000313" key="4">
    <source>
        <dbReference type="Proteomes" id="UP000008062"/>
    </source>
</evidence>
<dbReference type="InterPro" id="IPR011074">
    <property type="entry name" value="CRAL/TRIO_N_dom"/>
</dbReference>
<evidence type="ECO:0000259" key="2">
    <source>
        <dbReference type="PROSITE" id="PS50191"/>
    </source>
</evidence>
<dbReference type="Pfam" id="PF03765">
    <property type="entry name" value="CRAL_TRIO_N"/>
    <property type="match status" value="1"/>
</dbReference>
<sequence>MATTDTMPAATPATVDNTAALGEKPNISRPVSPASVADSFKSTTSQKPPGETPASSAKTTTDSLPTWTPPTDGPQKTPIPHPSPTSKPSPQPTLTSEQQQKYTAVLSAVSEWTNVPATTAKNAPSSPITDHERMFLTRECLLRYLRATKWNVPSAIKRLQSTISWRREYGADTFTHDYISPENETGKQVQLGFDKDQRPCLYLNPGNQNTKMSDRQIHHLCYMLDSTIAMMPPGVESTALIISFGGAKAGTIPTVGQARAVLNILQGHNPERLGKALILETPWYVNTFFKLISGFIDPVTREKMKFNEDCKIYVPEEQLIKREGGKCDFVYEHEVYWPAFGKVVAERREAYRKRWEEGGKRIGEFEAYLRGGKVKSLRETEEAEKKVDGQAAAVAEGVEALKDRKRKRYIARLVESALTDGIYLAVLKLPGHHQTALVVRPIDMTMNFGLHQGDLTMPGRVCVAAPMALDLQAGRDGSMPVSRSIIVMERISTHAKS</sequence>
<dbReference type="InterPro" id="IPR036865">
    <property type="entry name" value="CRAL-TRIO_dom_sf"/>
</dbReference>
<feature type="compositionally biased region" description="Polar residues" evidence="1">
    <location>
        <begin position="40"/>
        <end position="66"/>
    </location>
</feature>
<dbReference type="InterPro" id="IPR001251">
    <property type="entry name" value="CRAL-TRIO_dom"/>
</dbReference>
<protein>
    <recommendedName>
        <fullName evidence="2">CRAL-TRIO domain-containing protein</fullName>
    </recommendedName>
</protein>
<feature type="compositionally biased region" description="Pro residues" evidence="1">
    <location>
        <begin position="67"/>
        <end position="91"/>
    </location>
</feature>
<dbReference type="Gene3D" id="3.40.525.10">
    <property type="entry name" value="CRAL-TRIO lipid binding domain"/>
    <property type="match status" value="1"/>
</dbReference>